<evidence type="ECO:0000313" key="2">
    <source>
        <dbReference type="Proteomes" id="UP000321046"/>
    </source>
</evidence>
<reference evidence="1 2" key="1">
    <citation type="submission" date="2019-08" db="EMBL/GenBank/DDBJ databases">
        <title>Bradymonadales sp. TMQ2.</title>
        <authorList>
            <person name="Liang Q."/>
        </authorList>
    </citation>
    <scope>NUCLEOTIDE SEQUENCE [LARGE SCALE GENOMIC DNA]</scope>
    <source>
        <strain evidence="1 2">TMQ2</strain>
    </source>
</reference>
<name>A0A5C6XMC8_9DELT</name>
<dbReference type="Pfam" id="PF14103">
    <property type="entry name" value="DUF4276"/>
    <property type="match status" value="1"/>
</dbReference>
<organism evidence="1 2">
    <name type="scientific">Lujinxingia vulgaris</name>
    <dbReference type="NCBI Taxonomy" id="2600176"/>
    <lineage>
        <taxon>Bacteria</taxon>
        <taxon>Deltaproteobacteria</taxon>
        <taxon>Bradymonadales</taxon>
        <taxon>Lujinxingiaceae</taxon>
        <taxon>Lujinxingia</taxon>
    </lineage>
</organism>
<proteinExistence type="predicted"/>
<gene>
    <name evidence="1" type="ORF">FRC96_04205</name>
</gene>
<dbReference type="EMBL" id="VOSL01000019">
    <property type="protein sequence ID" value="TXD41673.1"/>
    <property type="molecule type" value="Genomic_DNA"/>
</dbReference>
<protein>
    <submittedName>
        <fullName evidence="1">DUF4276 family protein</fullName>
    </submittedName>
</protein>
<dbReference type="RefSeq" id="WP_146973054.1">
    <property type="nucleotide sequence ID" value="NZ_VOSL01000019.1"/>
</dbReference>
<dbReference type="OrthoDB" id="9801478at2"/>
<dbReference type="AlphaFoldDB" id="A0A5C6XMC8"/>
<dbReference type="InterPro" id="IPR025455">
    <property type="entry name" value="DUF4276"/>
</dbReference>
<comment type="caution">
    <text evidence="1">The sequence shown here is derived from an EMBL/GenBank/DDBJ whole genome shotgun (WGS) entry which is preliminary data.</text>
</comment>
<evidence type="ECO:0000313" key="1">
    <source>
        <dbReference type="EMBL" id="TXD41673.1"/>
    </source>
</evidence>
<accession>A0A5C6XMC8</accession>
<sequence length="227" mass="25318">MRLIIVVEGPTEEDFVKESLVGHLANYGVFASATVVGKEMAYRRGHQRPGARGGGLFRHWKRDIDRILRHDSSDDLRVTTLWDLYGLPEDFPGLDKHGADPDTRRRCDALERSLANIINDRRFMPYIQRHEFEALVLASLPSLAELLDAEDDLASLAALEAEIEGINPEDINDGKETAPSKRLLTHIPGFRKTLHGPIATGDTGLVSLRQQCPRFDAWLSALEALAT</sequence>
<dbReference type="Proteomes" id="UP000321046">
    <property type="component" value="Unassembled WGS sequence"/>
</dbReference>